<organism evidence="1 2">
    <name type="scientific">Dreissena polymorpha</name>
    <name type="common">Zebra mussel</name>
    <name type="synonym">Mytilus polymorpha</name>
    <dbReference type="NCBI Taxonomy" id="45954"/>
    <lineage>
        <taxon>Eukaryota</taxon>
        <taxon>Metazoa</taxon>
        <taxon>Spiralia</taxon>
        <taxon>Lophotrochozoa</taxon>
        <taxon>Mollusca</taxon>
        <taxon>Bivalvia</taxon>
        <taxon>Autobranchia</taxon>
        <taxon>Heteroconchia</taxon>
        <taxon>Euheterodonta</taxon>
        <taxon>Imparidentia</taxon>
        <taxon>Neoheterodontei</taxon>
        <taxon>Myida</taxon>
        <taxon>Dreissenoidea</taxon>
        <taxon>Dreissenidae</taxon>
        <taxon>Dreissena</taxon>
    </lineage>
</organism>
<accession>A0A9D3YYG9</accession>
<dbReference type="Proteomes" id="UP000828390">
    <property type="component" value="Unassembled WGS sequence"/>
</dbReference>
<protein>
    <submittedName>
        <fullName evidence="1">Uncharacterized protein</fullName>
    </submittedName>
</protein>
<dbReference type="EMBL" id="JAIWYP010000014">
    <property type="protein sequence ID" value="KAH3708309.1"/>
    <property type="molecule type" value="Genomic_DNA"/>
</dbReference>
<comment type="caution">
    <text evidence="1">The sequence shown here is derived from an EMBL/GenBank/DDBJ whole genome shotgun (WGS) entry which is preliminary data.</text>
</comment>
<sequence length="65" mass="7222">MHVKKTHLYFEHQDTAVKHKYDNNAGGVSVVADCQWVTHSILLRSKSGQFPSPLTVQLCDVEVGA</sequence>
<name>A0A9D3YYG9_DREPO</name>
<reference evidence="1" key="2">
    <citation type="submission" date="2020-11" db="EMBL/GenBank/DDBJ databases">
        <authorList>
            <person name="McCartney M.A."/>
            <person name="Auch B."/>
            <person name="Kono T."/>
            <person name="Mallez S."/>
            <person name="Becker A."/>
            <person name="Gohl D.M."/>
            <person name="Silverstein K.A.T."/>
            <person name="Koren S."/>
            <person name="Bechman K.B."/>
            <person name="Herman A."/>
            <person name="Abrahante J.E."/>
            <person name="Garbe J."/>
        </authorList>
    </citation>
    <scope>NUCLEOTIDE SEQUENCE</scope>
    <source>
        <strain evidence="1">Duluth1</strain>
        <tissue evidence="1">Whole animal</tissue>
    </source>
</reference>
<keyword evidence="2" id="KW-1185">Reference proteome</keyword>
<reference evidence="1" key="1">
    <citation type="journal article" date="2019" name="bioRxiv">
        <title>The Genome of the Zebra Mussel, Dreissena polymorpha: A Resource for Invasive Species Research.</title>
        <authorList>
            <person name="McCartney M.A."/>
            <person name="Auch B."/>
            <person name="Kono T."/>
            <person name="Mallez S."/>
            <person name="Zhang Y."/>
            <person name="Obille A."/>
            <person name="Becker A."/>
            <person name="Abrahante J.E."/>
            <person name="Garbe J."/>
            <person name="Badalamenti J.P."/>
            <person name="Herman A."/>
            <person name="Mangelson H."/>
            <person name="Liachko I."/>
            <person name="Sullivan S."/>
            <person name="Sone E.D."/>
            <person name="Koren S."/>
            <person name="Silverstein K.A.T."/>
            <person name="Beckman K.B."/>
            <person name="Gohl D.M."/>
        </authorList>
    </citation>
    <scope>NUCLEOTIDE SEQUENCE</scope>
    <source>
        <strain evidence="1">Duluth1</strain>
        <tissue evidence="1">Whole animal</tissue>
    </source>
</reference>
<evidence type="ECO:0000313" key="2">
    <source>
        <dbReference type="Proteomes" id="UP000828390"/>
    </source>
</evidence>
<proteinExistence type="predicted"/>
<dbReference type="AlphaFoldDB" id="A0A9D3YYG9"/>
<evidence type="ECO:0000313" key="1">
    <source>
        <dbReference type="EMBL" id="KAH3708309.1"/>
    </source>
</evidence>
<gene>
    <name evidence="1" type="ORF">DPMN_067756</name>
</gene>